<dbReference type="AlphaFoldDB" id="A0A8H6XHW9"/>
<protein>
    <submittedName>
        <fullName evidence="2">Uncharacterized protein</fullName>
    </submittedName>
</protein>
<evidence type="ECO:0000256" key="1">
    <source>
        <dbReference type="SAM" id="MobiDB-lite"/>
    </source>
</evidence>
<sequence length="217" mass="24516">MSHQSVENVTDRASQDRAGFRDGISDQRSQRRLARPPHGHTLGACLSAPEASADRGGDGMTHSVSERDKALHRQVEKAMKDAKAKMASEVKVLAASTFYIHTFLNLRARLRDLIVTRLKRDVETVEHVAEDMRDREPFPMRYFRPLTCLWKQDVVRTAWARGNEAVITENACSTQADDEDNHVRLNAGLLFSDHLFSMAWAGLIHKPPVTEVLEFII</sequence>
<evidence type="ECO:0000313" key="2">
    <source>
        <dbReference type="EMBL" id="KAF7341820.1"/>
    </source>
</evidence>
<gene>
    <name evidence="2" type="ORF">MSAN_02037000</name>
</gene>
<dbReference type="EMBL" id="JACAZH010000026">
    <property type="protein sequence ID" value="KAF7341820.1"/>
    <property type="molecule type" value="Genomic_DNA"/>
</dbReference>
<keyword evidence="3" id="KW-1185">Reference proteome</keyword>
<dbReference type="Proteomes" id="UP000623467">
    <property type="component" value="Unassembled WGS sequence"/>
</dbReference>
<accession>A0A8H6XHW9</accession>
<evidence type="ECO:0000313" key="3">
    <source>
        <dbReference type="Proteomes" id="UP000623467"/>
    </source>
</evidence>
<proteinExistence type="predicted"/>
<comment type="caution">
    <text evidence="2">The sequence shown here is derived from an EMBL/GenBank/DDBJ whole genome shotgun (WGS) entry which is preliminary data.</text>
</comment>
<feature type="compositionally biased region" description="Basic and acidic residues" evidence="1">
    <location>
        <begin position="9"/>
        <end position="29"/>
    </location>
</feature>
<reference evidence="2" key="1">
    <citation type="submission" date="2020-05" db="EMBL/GenBank/DDBJ databases">
        <title>Mycena genomes resolve the evolution of fungal bioluminescence.</title>
        <authorList>
            <person name="Tsai I.J."/>
        </authorList>
    </citation>
    <scope>NUCLEOTIDE SEQUENCE</scope>
    <source>
        <strain evidence="2">160909Yilan</strain>
    </source>
</reference>
<organism evidence="2 3">
    <name type="scientific">Mycena sanguinolenta</name>
    <dbReference type="NCBI Taxonomy" id="230812"/>
    <lineage>
        <taxon>Eukaryota</taxon>
        <taxon>Fungi</taxon>
        <taxon>Dikarya</taxon>
        <taxon>Basidiomycota</taxon>
        <taxon>Agaricomycotina</taxon>
        <taxon>Agaricomycetes</taxon>
        <taxon>Agaricomycetidae</taxon>
        <taxon>Agaricales</taxon>
        <taxon>Marasmiineae</taxon>
        <taxon>Mycenaceae</taxon>
        <taxon>Mycena</taxon>
    </lineage>
</organism>
<name>A0A8H6XHW9_9AGAR</name>
<feature type="region of interest" description="Disordered" evidence="1">
    <location>
        <begin position="1"/>
        <end position="70"/>
    </location>
</feature>